<dbReference type="PIRSF" id="PIRSF010372">
    <property type="entry name" value="PaiB"/>
    <property type="match status" value="1"/>
</dbReference>
<gene>
    <name evidence="1" type="ORF">GRI36_05610</name>
</gene>
<reference evidence="1 2" key="1">
    <citation type="submission" date="2019-12" db="EMBL/GenBank/DDBJ databases">
        <title>Genomic-based taxomic classification of the family Erythrobacteraceae.</title>
        <authorList>
            <person name="Xu L."/>
        </authorList>
    </citation>
    <scope>NUCLEOTIDE SEQUENCE [LARGE SCALE GENOMIC DNA]</scope>
    <source>
        <strain evidence="1 2">JCM 17802</strain>
    </source>
</reference>
<dbReference type="InterPro" id="IPR007396">
    <property type="entry name" value="TR_PAI2-type"/>
</dbReference>
<dbReference type="PANTHER" id="PTHR35802">
    <property type="entry name" value="PROTEASE SYNTHASE AND SPORULATION PROTEIN PAI 2"/>
    <property type="match status" value="1"/>
</dbReference>
<protein>
    <submittedName>
        <fullName evidence="1">FMN-binding negative transcriptional regulator</fullName>
    </submittedName>
</protein>
<dbReference type="AlphaFoldDB" id="A0A6I4SKW8"/>
<dbReference type="EMBL" id="WTYS01000001">
    <property type="protein sequence ID" value="MXO56353.1"/>
    <property type="molecule type" value="Genomic_DNA"/>
</dbReference>
<dbReference type="RefSeq" id="WP_160597561.1">
    <property type="nucleotide sequence ID" value="NZ_WTYS01000001.1"/>
</dbReference>
<sequence length="205" mass="22440">MHPNSAYRSGDRALQETLIDQVGIGMVFAQTSDGPRVAHTPLLSTGDGAVQFHLSRGNALAKHLIGQTALLVVNGPDAYVSARWYEDRNTVPTWNFIALELEGPVRGMEAEGTLAMLENLSRRHEGRAEGGKPWSMAELTDERKRKLVAGIVGFEMEVFAWRDTIKLSQDDSAGDRARIAEGLQANGSHAIAELMRTLVSDEETK</sequence>
<dbReference type="OrthoDB" id="9794948at2"/>
<organism evidence="1 2">
    <name type="scientific">Pontixanthobacter gangjinensis</name>
    <dbReference type="NCBI Taxonomy" id="1028742"/>
    <lineage>
        <taxon>Bacteria</taxon>
        <taxon>Pseudomonadati</taxon>
        <taxon>Pseudomonadota</taxon>
        <taxon>Alphaproteobacteria</taxon>
        <taxon>Sphingomonadales</taxon>
        <taxon>Erythrobacteraceae</taxon>
        <taxon>Pontixanthobacter</taxon>
    </lineage>
</organism>
<name>A0A6I4SKW8_9SPHN</name>
<evidence type="ECO:0000313" key="1">
    <source>
        <dbReference type="EMBL" id="MXO56353.1"/>
    </source>
</evidence>
<keyword evidence="2" id="KW-1185">Reference proteome</keyword>
<dbReference type="InterPro" id="IPR012349">
    <property type="entry name" value="Split_barrel_FMN-bd"/>
</dbReference>
<accession>A0A6I4SKW8</accession>
<proteinExistence type="predicted"/>
<dbReference type="Gene3D" id="2.30.110.10">
    <property type="entry name" value="Electron Transport, Fmn-binding Protein, Chain A"/>
    <property type="match status" value="1"/>
</dbReference>
<dbReference type="PANTHER" id="PTHR35802:SF1">
    <property type="entry name" value="PROTEASE SYNTHASE AND SPORULATION PROTEIN PAI 2"/>
    <property type="match status" value="1"/>
</dbReference>
<dbReference type="Pfam" id="PF04299">
    <property type="entry name" value="FMN_bind_2"/>
    <property type="match status" value="1"/>
</dbReference>
<dbReference type="SUPFAM" id="SSF50475">
    <property type="entry name" value="FMN-binding split barrel"/>
    <property type="match status" value="1"/>
</dbReference>
<comment type="caution">
    <text evidence="1">The sequence shown here is derived from an EMBL/GenBank/DDBJ whole genome shotgun (WGS) entry which is preliminary data.</text>
</comment>
<dbReference type="Proteomes" id="UP000468943">
    <property type="component" value="Unassembled WGS sequence"/>
</dbReference>
<evidence type="ECO:0000313" key="2">
    <source>
        <dbReference type="Proteomes" id="UP000468943"/>
    </source>
</evidence>